<proteinExistence type="predicted"/>
<protein>
    <submittedName>
        <fullName evidence="1">Uncharacterized protein</fullName>
    </submittedName>
</protein>
<name>A0ABN8AMN2_9PROT</name>
<sequence length="73" mass="8020">MLFICWVRTVLTPFLRDAGSIPERAFNPSASEYAVGYYWRNGATVSADILGVVAGGNVSQDNLSIGRCEIYFI</sequence>
<evidence type="ECO:0000313" key="1">
    <source>
        <dbReference type="EMBL" id="CAG9932441.1"/>
    </source>
</evidence>
<reference evidence="1 2" key="1">
    <citation type="submission" date="2021-10" db="EMBL/GenBank/DDBJ databases">
        <authorList>
            <person name="Koch H."/>
        </authorList>
    </citation>
    <scope>NUCLEOTIDE SEQUENCE [LARGE SCALE GENOMIC DNA]</scope>
    <source>
        <strain evidence="1">6680</strain>
    </source>
</reference>
<dbReference type="Proteomes" id="UP000839052">
    <property type="component" value="Chromosome"/>
</dbReference>
<accession>A0ABN8AMN2</accession>
<keyword evidence="2" id="KW-1185">Reference proteome</keyword>
<evidence type="ECO:0000313" key="2">
    <source>
        <dbReference type="Proteomes" id="UP000839052"/>
    </source>
</evidence>
<gene>
    <name evidence="1" type="ORF">NTG6680_1188</name>
</gene>
<organism evidence="1 2">
    <name type="scientific">Candidatus Nitrotoga arctica</name>
    <dbReference type="NCBI Taxonomy" id="453162"/>
    <lineage>
        <taxon>Bacteria</taxon>
        <taxon>Pseudomonadati</taxon>
        <taxon>Pseudomonadota</taxon>
        <taxon>Betaproteobacteria</taxon>
        <taxon>Nitrosomonadales</taxon>
        <taxon>Gallionellaceae</taxon>
        <taxon>Candidatus Nitrotoga</taxon>
    </lineage>
</organism>
<dbReference type="EMBL" id="OU912926">
    <property type="protein sequence ID" value="CAG9932441.1"/>
    <property type="molecule type" value="Genomic_DNA"/>
</dbReference>